<dbReference type="RefSeq" id="WP_378038434.1">
    <property type="nucleotide sequence ID" value="NZ_JBHSIV010000030.1"/>
</dbReference>
<comment type="caution">
    <text evidence="5">The sequence shown here is derived from an EMBL/GenBank/DDBJ whole genome shotgun (WGS) entry which is preliminary data.</text>
</comment>
<accession>A0ABV9YR47</accession>
<protein>
    <submittedName>
        <fullName evidence="5">Glycosyltransferase</fullName>
        <ecNumber evidence="5">2.4.-.-</ecNumber>
    </submittedName>
</protein>
<dbReference type="Gene3D" id="3.90.550.10">
    <property type="entry name" value="Spore Coat Polysaccharide Biosynthesis Protein SpsA, Chain A"/>
    <property type="match status" value="1"/>
</dbReference>
<keyword evidence="2" id="KW-0472">Membrane</keyword>
<dbReference type="GO" id="GO:0016757">
    <property type="term" value="F:glycosyltransferase activity"/>
    <property type="evidence" value="ECO:0007669"/>
    <property type="project" value="UniProtKB-KW"/>
</dbReference>
<feature type="transmembrane region" description="Helical" evidence="2">
    <location>
        <begin position="280"/>
        <end position="303"/>
    </location>
</feature>
<sequence>MPAARPLAPLRTLVMSGSSLAVLGTAHQVVNRTVLRRPPTSPPPVAAPVSILVPARDEAHRIAPTLRSLLAQRGLDDAEILVLDDRSSDGTAEVARRAGEGDPRLRVLPGRTPPPGALGKPHACGQLTAAARGEILVFVDADVVLAPDAVAAAVAVLRGPEPLALLCPWPRQVVAGPLARLVQPLLAWSWLTTLPLRVAERSGRSSMALANGQFLLVEAGALARAGGWDAVRGAVLDDIALARAVRRSGGRTGVADGSALASCRMYDSGRDLHDGYRKSLWAAFGSPLGSVGVAAALLLVYVVPPVAALSGSRVGATGYAAAVAGRLLASRFCAAPTRWDAAAHPVSVLAMVGLLVSSWVGRLRGTLQWKGRSL</sequence>
<keyword evidence="5" id="KW-0328">Glycosyltransferase</keyword>
<keyword evidence="2" id="KW-1133">Transmembrane helix</keyword>
<gene>
    <name evidence="5" type="ORF">ACFPBZ_22990</name>
</gene>
<keyword evidence="2" id="KW-0812">Transmembrane</keyword>
<dbReference type="EMBL" id="JBHSIV010000030">
    <property type="protein sequence ID" value="MFC5065101.1"/>
    <property type="molecule type" value="Genomic_DNA"/>
</dbReference>
<dbReference type="InterPro" id="IPR029044">
    <property type="entry name" value="Nucleotide-diphossugar_trans"/>
</dbReference>
<reference evidence="6" key="1">
    <citation type="journal article" date="2019" name="Int. J. Syst. Evol. Microbiol.">
        <title>The Global Catalogue of Microorganisms (GCM) 10K type strain sequencing project: providing services to taxonomists for standard genome sequencing and annotation.</title>
        <authorList>
            <consortium name="The Broad Institute Genomics Platform"/>
            <consortium name="The Broad Institute Genome Sequencing Center for Infectious Disease"/>
            <person name="Wu L."/>
            <person name="Ma J."/>
        </authorList>
    </citation>
    <scope>NUCLEOTIDE SEQUENCE [LARGE SCALE GENOMIC DNA]</scope>
    <source>
        <strain evidence="6">CGMCC 4.7093</strain>
    </source>
</reference>
<feature type="signal peptide" evidence="3">
    <location>
        <begin position="1"/>
        <end position="21"/>
    </location>
</feature>
<dbReference type="Pfam" id="PF00535">
    <property type="entry name" value="Glycos_transf_2"/>
    <property type="match status" value="1"/>
</dbReference>
<feature type="region of interest" description="Disordered" evidence="1">
    <location>
        <begin position="91"/>
        <end position="121"/>
    </location>
</feature>
<keyword evidence="3" id="KW-0732">Signal</keyword>
<feature type="compositionally biased region" description="Basic and acidic residues" evidence="1">
    <location>
        <begin position="91"/>
        <end position="105"/>
    </location>
</feature>
<dbReference type="EC" id="2.4.-.-" evidence="5"/>
<proteinExistence type="predicted"/>
<dbReference type="InterPro" id="IPR001173">
    <property type="entry name" value="Glyco_trans_2-like"/>
</dbReference>
<dbReference type="Proteomes" id="UP001595947">
    <property type="component" value="Unassembled WGS sequence"/>
</dbReference>
<dbReference type="PANTHER" id="PTHR43646:SF3">
    <property type="entry name" value="SLR1566 PROTEIN"/>
    <property type="match status" value="1"/>
</dbReference>
<dbReference type="PANTHER" id="PTHR43646">
    <property type="entry name" value="GLYCOSYLTRANSFERASE"/>
    <property type="match status" value="1"/>
</dbReference>
<evidence type="ECO:0000256" key="2">
    <source>
        <dbReference type="SAM" id="Phobius"/>
    </source>
</evidence>
<evidence type="ECO:0000313" key="6">
    <source>
        <dbReference type="Proteomes" id="UP001595947"/>
    </source>
</evidence>
<feature type="transmembrane region" description="Helical" evidence="2">
    <location>
        <begin position="341"/>
        <end position="360"/>
    </location>
</feature>
<name>A0ABV9YR47_9PSEU</name>
<dbReference type="SUPFAM" id="SSF53448">
    <property type="entry name" value="Nucleotide-diphospho-sugar transferases"/>
    <property type="match status" value="1"/>
</dbReference>
<feature type="domain" description="Glycosyltransferase 2-like" evidence="4">
    <location>
        <begin position="50"/>
        <end position="170"/>
    </location>
</feature>
<evidence type="ECO:0000256" key="1">
    <source>
        <dbReference type="SAM" id="MobiDB-lite"/>
    </source>
</evidence>
<keyword evidence="6" id="KW-1185">Reference proteome</keyword>
<feature type="chain" id="PRO_5046360101" evidence="3">
    <location>
        <begin position="22"/>
        <end position="374"/>
    </location>
</feature>
<evidence type="ECO:0000259" key="4">
    <source>
        <dbReference type="Pfam" id="PF00535"/>
    </source>
</evidence>
<evidence type="ECO:0000313" key="5">
    <source>
        <dbReference type="EMBL" id="MFC5065101.1"/>
    </source>
</evidence>
<dbReference type="CDD" id="cd00761">
    <property type="entry name" value="Glyco_tranf_GTA_type"/>
    <property type="match status" value="1"/>
</dbReference>
<evidence type="ECO:0000256" key="3">
    <source>
        <dbReference type="SAM" id="SignalP"/>
    </source>
</evidence>
<keyword evidence="5" id="KW-0808">Transferase</keyword>
<organism evidence="5 6">
    <name type="scientific">Actinomycetospora atypica</name>
    <dbReference type="NCBI Taxonomy" id="1290095"/>
    <lineage>
        <taxon>Bacteria</taxon>
        <taxon>Bacillati</taxon>
        <taxon>Actinomycetota</taxon>
        <taxon>Actinomycetes</taxon>
        <taxon>Pseudonocardiales</taxon>
        <taxon>Pseudonocardiaceae</taxon>
        <taxon>Actinomycetospora</taxon>
    </lineage>
</organism>